<gene>
    <name evidence="4" type="ORF">AMOR_03310</name>
</gene>
<dbReference type="InterPro" id="IPR050595">
    <property type="entry name" value="Bact_response_regulator"/>
</dbReference>
<evidence type="ECO:0000259" key="3">
    <source>
        <dbReference type="PROSITE" id="PS50110"/>
    </source>
</evidence>
<evidence type="ECO:0000313" key="5">
    <source>
        <dbReference type="Proteomes" id="UP001162891"/>
    </source>
</evidence>
<dbReference type="PROSITE" id="PS50110">
    <property type="entry name" value="RESPONSE_REGULATORY"/>
    <property type="match status" value="1"/>
</dbReference>
<protein>
    <recommendedName>
        <fullName evidence="3">Response regulatory domain-containing protein</fullName>
    </recommendedName>
</protein>
<dbReference type="SUPFAM" id="SSF52172">
    <property type="entry name" value="CheY-like"/>
    <property type="match status" value="1"/>
</dbReference>
<feature type="modified residue" description="4-aspartylphosphate" evidence="2">
    <location>
        <position position="75"/>
    </location>
</feature>
<dbReference type="Gene3D" id="3.40.50.2300">
    <property type="match status" value="1"/>
</dbReference>
<accession>A0ABN6MNX5</accession>
<dbReference type="PANTHER" id="PTHR44591">
    <property type="entry name" value="STRESS RESPONSE REGULATOR PROTEIN 1"/>
    <property type="match status" value="1"/>
</dbReference>
<dbReference type="InterPro" id="IPR011006">
    <property type="entry name" value="CheY-like_superfamily"/>
</dbReference>
<sequence>MIALPLAAPPQQVAERPTPPAFHAVNVLVVEDNVDAAQTIAEVLELEGHRVHVATDGRSGLARARELRPDVILCDLGLPDLDGCEVARRLRADVALRSIRLVALSGYAQPEDRRRAREAGFDAHLAKPVSVAELVAALARDA</sequence>
<dbReference type="EMBL" id="AP025591">
    <property type="protein sequence ID" value="BDG01335.1"/>
    <property type="molecule type" value="Genomic_DNA"/>
</dbReference>
<keyword evidence="5" id="KW-1185">Reference proteome</keyword>
<organism evidence="4 5">
    <name type="scientific">Anaeromyxobacter oryzae</name>
    <dbReference type="NCBI Taxonomy" id="2918170"/>
    <lineage>
        <taxon>Bacteria</taxon>
        <taxon>Pseudomonadati</taxon>
        <taxon>Myxococcota</taxon>
        <taxon>Myxococcia</taxon>
        <taxon>Myxococcales</taxon>
        <taxon>Cystobacterineae</taxon>
        <taxon>Anaeromyxobacteraceae</taxon>
        <taxon>Anaeromyxobacter</taxon>
    </lineage>
</organism>
<evidence type="ECO:0000256" key="1">
    <source>
        <dbReference type="ARBA" id="ARBA00022553"/>
    </source>
</evidence>
<dbReference type="SMART" id="SM00448">
    <property type="entry name" value="REC"/>
    <property type="match status" value="1"/>
</dbReference>
<dbReference type="Pfam" id="PF00072">
    <property type="entry name" value="Response_reg"/>
    <property type="match status" value="1"/>
</dbReference>
<dbReference type="PANTHER" id="PTHR44591:SF3">
    <property type="entry name" value="RESPONSE REGULATORY DOMAIN-CONTAINING PROTEIN"/>
    <property type="match status" value="1"/>
</dbReference>
<dbReference type="CDD" id="cd17580">
    <property type="entry name" value="REC_2_DhkD-like"/>
    <property type="match status" value="1"/>
</dbReference>
<name>A0ABN6MNX5_9BACT</name>
<proteinExistence type="predicted"/>
<evidence type="ECO:0000256" key="2">
    <source>
        <dbReference type="PROSITE-ProRule" id="PRU00169"/>
    </source>
</evidence>
<feature type="domain" description="Response regulatory" evidence="3">
    <location>
        <begin position="26"/>
        <end position="142"/>
    </location>
</feature>
<dbReference type="InterPro" id="IPR001789">
    <property type="entry name" value="Sig_transdc_resp-reg_receiver"/>
</dbReference>
<reference evidence="5" key="1">
    <citation type="journal article" date="2022" name="Int. J. Syst. Evol. Microbiol.">
        <title>Anaeromyxobacter oryzae sp. nov., Anaeromyxobacter diazotrophicus sp. nov. and Anaeromyxobacter paludicola sp. nov., isolated from paddy soils.</title>
        <authorList>
            <person name="Itoh H."/>
            <person name="Xu Z."/>
            <person name="Mise K."/>
            <person name="Masuda Y."/>
            <person name="Ushijima N."/>
            <person name="Hayakawa C."/>
            <person name="Shiratori Y."/>
            <person name="Senoo K."/>
        </authorList>
    </citation>
    <scope>NUCLEOTIDE SEQUENCE [LARGE SCALE GENOMIC DNA]</scope>
    <source>
        <strain evidence="5">Red232</strain>
    </source>
</reference>
<dbReference type="Proteomes" id="UP001162891">
    <property type="component" value="Chromosome"/>
</dbReference>
<evidence type="ECO:0000313" key="4">
    <source>
        <dbReference type="EMBL" id="BDG01335.1"/>
    </source>
</evidence>
<keyword evidence="1 2" id="KW-0597">Phosphoprotein</keyword>